<organism evidence="1">
    <name type="scientific">Solanum chacoense</name>
    <name type="common">Chaco potato</name>
    <dbReference type="NCBI Taxonomy" id="4108"/>
    <lineage>
        <taxon>Eukaryota</taxon>
        <taxon>Viridiplantae</taxon>
        <taxon>Streptophyta</taxon>
        <taxon>Embryophyta</taxon>
        <taxon>Tracheophyta</taxon>
        <taxon>Spermatophyta</taxon>
        <taxon>Magnoliopsida</taxon>
        <taxon>eudicotyledons</taxon>
        <taxon>Gunneridae</taxon>
        <taxon>Pentapetalae</taxon>
        <taxon>asterids</taxon>
        <taxon>lamiids</taxon>
        <taxon>Solanales</taxon>
        <taxon>Solanaceae</taxon>
        <taxon>Solanoideae</taxon>
        <taxon>Solaneae</taxon>
        <taxon>Solanum</taxon>
    </lineage>
</organism>
<proteinExistence type="predicted"/>
<name>A0A0V0GNA0_SOLCH</name>
<reference evidence="1" key="1">
    <citation type="submission" date="2015-12" db="EMBL/GenBank/DDBJ databases">
        <title>Gene expression during late stages of embryo sac development: a critical building block for successful pollen-pistil interactions.</title>
        <authorList>
            <person name="Liu Y."/>
            <person name="Joly V."/>
            <person name="Sabar M."/>
            <person name="Matton D.P."/>
        </authorList>
    </citation>
    <scope>NUCLEOTIDE SEQUENCE</scope>
</reference>
<sequence>MKLGSAHTPVADAWTKKFPMGPEQRDSVCVSLGQTCIALYDIAHHCIALYLIITIDMYVVGNLDFVKPCVDELLVLRCKLNYSLGAL</sequence>
<dbReference type="AlphaFoldDB" id="A0A0V0GNA0"/>
<protein>
    <submittedName>
        <fullName evidence="1">Putative ovule protein</fullName>
    </submittedName>
</protein>
<evidence type="ECO:0000313" key="1">
    <source>
        <dbReference type="EMBL" id="JAP09716.1"/>
    </source>
</evidence>
<dbReference type="EMBL" id="GEDG01034474">
    <property type="protein sequence ID" value="JAP09716.1"/>
    <property type="molecule type" value="Transcribed_RNA"/>
</dbReference>
<accession>A0A0V0GNA0</accession>